<feature type="chain" id="PRO_5042252861" description="RxLR effector protein" evidence="2">
    <location>
        <begin position="22"/>
        <end position="103"/>
    </location>
</feature>
<dbReference type="AlphaFoldDB" id="A0AAD2CGG2"/>
<evidence type="ECO:0000313" key="3">
    <source>
        <dbReference type="EMBL" id="CAJ1906020.1"/>
    </source>
</evidence>
<evidence type="ECO:0008006" key="5">
    <source>
        <dbReference type="Google" id="ProtNLM"/>
    </source>
</evidence>
<evidence type="ECO:0000313" key="4">
    <source>
        <dbReference type="Proteomes" id="UP001295423"/>
    </source>
</evidence>
<feature type="signal peptide" evidence="2">
    <location>
        <begin position="1"/>
        <end position="21"/>
    </location>
</feature>
<feature type="region of interest" description="Disordered" evidence="1">
    <location>
        <begin position="43"/>
        <end position="69"/>
    </location>
</feature>
<keyword evidence="2" id="KW-0732">Signal</keyword>
<accession>A0AAD2CGG2</accession>
<proteinExistence type="predicted"/>
<gene>
    <name evidence="3" type="ORF">CYCCA115_LOCUS446</name>
</gene>
<sequence length="103" mass="11499">MFAKLFLFVAIALALALNAEAFAPVSTMSPTFTTSLFASRVNAKKEKRKRNRENMRKFSTPGKRGTSRRKILKKLQSNAARQVENEFIAKCFITVAAPNSDSD</sequence>
<reference evidence="3" key="1">
    <citation type="submission" date="2023-08" db="EMBL/GenBank/DDBJ databases">
        <authorList>
            <person name="Audoor S."/>
            <person name="Bilcke G."/>
        </authorList>
    </citation>
    <scope>NUCLEOTIDE SEQUENCE</scope>
</reference>
<evidence type="ECO:0000256" key="1">
    <source>
        <dbReference type="SAM" id="MobiDB-lite"/>
    </source>
</evidence>
<dbReference type="Proteomes" id="UP001295423">
    <property type="component" value="Unassembled WGS sequence"/>
</dbReference>
<keyword evidence="4" id="KW-1185">Reference proteome</keyword>
<dbReference type="EMBL" id="CAKOGP040000001">
    <property type="protein sequence ID" value="CAJ1906020.1"/>
    <property type="molecule type" value="Genomic_DNA"/>
</dbReference>
<organism evidence="3 4">
    <name type="scientific">Cylindrotheca closterium</name>
    <dbReference type="NCBI Taxonomy" id="2856"/>
    <lineage>
        <taxon>Eukaryota</taxon>
        <taxon>Sar</taxon>
        <taxon>Stramenopiles</taxon>
        <taxon>Ochrophyta</taxon>
        <taxon>Bacillariophyta</taxon>
        <taxon>Bacillariophyceae</taxon>
        <taxon>Bacillariophycidae</taxon>
        <taxon>Bacillariales</taxon>
        <taxon>Bacillariaceae</taxon>
        <taxon>Cylindrotheca</taxon>
    </lineage>
</organism>
<protein>
    <recommendedName>
        <fullName evidence="5">RxLR effector protein</fullName>
    </recommendedName>
</protein>
<name>A0AAD2CGG2_9STRA</name>
<comment type="caution">
    <text evidence="3">The sequence shown here is derived from an EMBL/GenBank/DDBJ whole genome shotgun (WGS) entry which is preliminary data.</text>
</comment>
<evidence type="ECO:0000256" key="2">
    <source>
        <dbReference type="SAM" id="SignalP"/>
    </source>
</evidence>